<proteinExistence type="predicted"/>
<name>A0A8D8CI52_CULPI</name>
<dbReference type="EMBL" id="HBUE01124117">
    <property type="protein sequence ID" value="CAG6493787.1"/>
    <property type="molecule type" value="Transcribed_RNA"/>
</dbReference>
<reference evidence="1" key="1">
    <citation type="submission" date="2021-05" db="EMBL/GenBank/DDBJ databases">
        <authorList>
            <person name="Alioto T."/>
            <person name="Alioto T."/>
            <person name="Gomez Garrido J."/>
        </authorList>
    </citation>
    <scope>NUCLEOTIDE SEQUENCE</scope>
</reference>
<dbReference type="AlphaFoldDB" id="A0A8D8CI52"/>
<sequence length="168" mass="18328">MSNCSNALVSATILVTKGMPIKVCTLSERSVLSFATIGSANSSNLLLSFSPTSQNFSKNSTCSFSLNGFNSNDFTLRCFSSSSRTCVLPLMTILMLLLQLKTSMTFRIRFLFFSGNSSKASKNMTICVCEFSINNSTFSAESSDLKTFVFKISGNVSISGTSCRKWLR</sequence>
<protein>
    <submittedName>
        <fullName evidence="1">(northern house mosquito) hypothetical protein</fullName>
    </submittedName>
</protein>
<accession>A0A8D8CI52</accession>
<evidence type="ECO:0000313" key="1">
    <source>
        <dbReference type="EMBL" id="CAG6493787.1"/>
    </source>
</evidence>
<organism evidence="1">
    <name type="scientific">Culex pipiens</name>
    <name type="common">House mosquito</name>
    <dbReference type="NCBI Taxonomy" id="7175"/>
    <lineage>
        <taxon>Eukaryota</taxon>
        <taxon>Metazoa</taxon>
        <taxon>Ecdysozoa</taxon>
        <taxon>Arthropoda</taxon>
        <taxon>Hexapoda</taxon>
        <taxon>Insecta</taxon>
        <taxon>Pterygota</taxon>
        <taxon>Neoptera</taxon>
        <taxon>Endopterygota</taxon>
        <taxon>Diptera</taxon>
        <taxon>Nematocera</taxon>
        <taxon>Culicoidea</taxon>
        <taxon>Culicidae</taxon>
        <taxon>Culicinae</taxon>
        <taxon>Culicini</taxon>
        <taxon>Culex</taxon>
        <taxon>Culex</taxon>
    </lineage>
</organism>